<name>A0A4Y2JQ48_ARAVE</name>
<reference evidence="2 3" key="1">
    <citation type="journal article" date="2019" name="Sci. Rep.">
        <title>Orb-weaving spider Araneus ventricosus genome elucidates the spidroin gene catalogue.</title>
        <authorList>
            <person name="Kono N."/>
            <person name="Nakamura H."/>
            <person name="Ohtoshi R."/>
            <person name="Moran D.A.P."/>
            <person name="Shinohara A."/>
            <person name="Yoshida Y."/>
            <person name="Fujiwara M."/>
            <person name="Mori M."/>
            <person name="Tomita M."/>
            <person name="Arakawa K."/>
        </authorList>
    </citation>
    <scope>NUCLEOTIDE SEQUENCE [LARGE SCALE GENOMIC DNA]</scope>
</reference>
<comment type="caution">
    <text evidence="2">The sequence shown here is derived from an EMBL/GenBank/DDBJ whole genome shotgun (WGS) entry which is preliminary data.</text>
</comment>
<feature type="region of interest" description="Disordered" evidence="1">
    <location>
        <begin position="1"/>
        <end position="24"/>
    </location>
</feature>
<organism evidence="2 3">
    <name type="scientific">Araneus ventricosus</name>
    <name type="common">Orbweaver spider</name>
    <name type="synonym">Epeira ventricosa</name>
    <dbReference type="NCBI Taxonomy" id="182803"/>
    <lineage>
        <taxon>Eukaryota</taxon>
        <taxon>Metazoa</taxon>
        <taxon>Ecdysozoa</taxon>
        <taxon>Arthropoda</taxon>
        <taxon>Chelicerata</taxon>
        <taxon>Arachnida</taxon>
        <taxon>Araneae</taxon>
        <taxon>Araneomorphae</taxon>
        <taxon>Entelegynae</taxon>
        <taxon>Araneoidea</taxon>
        <taxon>Araneidae</taxon>
        <taxon>Araneus</taxon>
    </lineage>
</organism>
<dbReference type="AlphaFoldDB" id="A0A4Y2JQ48"/>
<proteinExistence type="predicted"/>
<dbReference type="Proteomes" id="UP000499080">
    <property type="component" value="Unassembled WGS sequence"/>
</dbReference>
<gene>
    <name evidence="2" type="ORF">AVEN_5498_1</name>
</gene>
<sequence length="101" mass="11605">MSLTGTGNHKKSPPRPSLASGSTLNDRLPRLHRALWPQQNSPDYERLVKRPPFKRDTTRHLRWTLRATPPLLPTGRRVPVYLSFGNSSVYSHCPAWGDRHR</sequence>
<evidence type="ECO:0000313" key="2">
    <source>
        <dbReference type="EMBL" id="GBM92037.1"/>
    </source>
</evidence>
<accession>A0A4Y2JQ48</accession>
<dbReference type="EMBL" id="BGPR01003757">
    <property type="protein sequence ID" value="GBM92037.1"/>
    <property type="molecule type" value="Genomic_DNA"/>
</dbReference>
<evidence type="ECO:0000256" key="1">
    <source>
        <dbReference type="SAM" id="MobiDB-lite"/>
    </source>
</evidence>
<evidence type="ECO:0000313" key="3">
    <source>
        <dbReference type="Proteomes" id="UP000499080"/>
    </source>
</evidence>
<keyword evidence="3" id="KW-1185">Reference proteome</keyword>
<protein>
    <submittedName>
        <fullName evidence="2">Uncharacterized protein</fullName>
    </submittedName>
</protein>